<dbReference type="EMBL" id="CAJNRE010020802">
    <property type="protein sequence ID" value="CAF2241508.1"/>
    <property type="molecule type" value="Genomic_DNA"/>
</dbReference>
<proteinExistence type="predicted"/>
<evidence type="ECO:0000313" key="2">
    <source>
        <dbReference type="EMBL" id="CAF3836799.1"/>
    </source>
</evidence>
<comment type="caution">
    <text evidence="1">The sequence shown here is derived from an EMBL/GenBank/DDBJ whole genome shotgun (WGS) entry which is preliminary data.</text>
</comment>
<dbReference type="AlphaFoldDB" id="A0A817A080"/>
<dbReference type="SUPFAM" id="SSF56399">
    <property type="entry name" value="ADP-ribosylation"/>
    <property type="match status" value="1"/>
</dbReference>
<dbReference type="Gene3D" id="3.90.176.10">
    <property type="entry name" value="Toxin ADP-ribosyltransferase, Chain A, domain 1"/>
    <property type="match status" value="1"/>
</dbReference>
<dbReference type="EMBL" id="CAJOBI010000644">
    <property type="protein sequence ID" value="CAF3836799.1"/>
    <property type="molecule type" value="Genomic_DNA"/>
</dbReference>
<name>A0A817A080_9BILA</name>
<evidence type="ECO:0000313" key="1">
    <source>
        <dbReference type="EMBL" id="CAF2241508.1"/>
    </source>
</evidence>
<sequence length="455" mass="53116">MDKKKYTIATIATTSSSDATKSANHYDMLTQPAHRVLQNFVMVWLDANLNEDKKDFKLSLQRLRQIVSFITTFTDVQECIDYISKLKEEKVFMIVSGSLGRKIIPDIVSWPQLDSIYIFCENKSFHEQWAAQIAKVKGVHTKIESICAELQIDCKSCDRNMISISFNGIDPLFMYTQLLKETLLDIEDDDTRSIKELAEYRRLQDDIPEQQIDQIEREYRNHSPIWWYTADFFIYSMLNRGLRLMDVDIILKMGFFIRHLHHRIETLHKEQQCSMITTTPFQVFRGQGLSIEDFGKMKKTEHGFMSFNNFLSTSRDRSTALNDFASRAIISDSSTVGILFVMNIDPKLRATASIPYADVSTESYFKNQEQEILFSTHTIFRIDHIERIQYDQTNRLWQVNLTLMGNKDHELDELTSHIRQEVKVASGWSRLGEILIKLGQFEKAKYLYHIHPALK</sequence>
<accession>A0A817A080</accession>
<organism evidence="1 3">
    <name type="scientific">Rotaria magnacalcarata</name>
    <dbReference type="NCBI Taxonomy" id="392030"/>
    <lineage>
        <taxon>Eukaryota</taxon>
        <taxon>Metazoa</taxon>
        <taxon>Spiralia</taxon>
        <taxon>Gnathifera</taxon>
        <taxon>Rotifera</taxon>
        <taxon>Eurotatoria</taxon>
        <taxon>Bdelloidea</taxon>
        <taxon>Philodinida</taxon>
        <taxon>Philodinidae</taxon>
        <taxon>Rotaria</taxon>
    </lineage>
</organism>
<dbReference type="Proteomes" id="UP000663824">
    <property type="component" value="Unassembled WGS sequence"/>
</dbReference>
<protein>
    <submittedName>
        <fullName evidence="1">Uncharacterized protein</fullName>
    </submittedName>
</protein>
<gene>
    <name evidence="1" type="ORF">MBJ925_LOCUS37375</name>
    <name evidence="2" type="ORF">SMN809_LOCUS3200</name>
</gene>
<dbReference type="Proteomes" id="UP000676336">
    <property type="component" value="Unassembled WGS sequence"/>
</dbReference>
<evidence type="ECO:0000313" key="3">
    <source>
        <dbReference type="Proteomes" id="UP000663824"/>
    </source>
</evidence>
<reference evidence="1" key="1">
    <citation type="submission" date="2021-02" db="EMBL/GenBank/DDBJ databases">
        <authorList>
            <person name="Nowell W R."/>
        </authorList>
    </citation>
    <scope>NUCLEOTIDE SEQUENCE</scope>
</reference>